<dbReference type="EMBL" id="JBBYHR010000007">
    <property type="protein sequence ID" value="MEL1245162.1"/>
    <property type="molecule type" value="Genomic_DNA"/>
</dbReference>
<evidence type="ECO:0008006" key="3">
    <source>
        <dbReference type="Google" id="ProtNLM"/>
    </source>
</evidence>
<evidence type="ECO:0000313" key="1">
    <source>
        <dbReference type="EMBL" id="MEL1245162.1"/>
    </source>
</evidence>
<sequence>MIPTARFGDIIVAARYSNSITCNLYGLYEGGIAGVAENKEFCLFLLTDLYRKLAMHDYQVMSWNGATSREDAKALFNNLDETSHLFYKECLALLKGTVKTDGSDEAAILLNEEKFRRIASKVITDFSVSEIEPMDSTFQEYAMLEFNVGNAKLIDHITEGLLVEC</sequence>
<keyword evidence="2" id="KW-1185">Reference proteome</keyword>
<accession>A0ABU9HYC1</accession>
<evidence type="ECO:0000313" key="2">
    <source>
        <dbReference type="Proteomes" id="UP001464555"/>
    </source>
</evidence>
<dbReference type="Proteomes" id="UP001464555">
    <property type="component" value="Unassembled WGS sequence"/>
</dbReference>
<comment type="caution">
    <text evidence="1">The sequence shown here is derived from an EMBL/GenBank/DDBJ whole genome shotgun (WGS) entry which is preliminary data.</text>
</comment>
<dbReference type="RefSeq" id="WP_341697477.1">
    <property type="nucleotide sequence ID" value="NZ_JBBYHR010000007.1"/>
</dbReference>
<organism evidence="1 2">
    <name type="scientific">Flavobacterium arundinis</name>
    <dbReference type="NCBI Taxonomy" id="3139143"/>
    <lineage>
        <taxon>Bacteria</taxon>
        <taxon>Pseudomonadati</taxon>
        <taxon>Bacteroidota</taxon>
        <taxon>Flavobacteriia</taxon>
        <taxon>Flavobacteriales</taxon>
        <taxon>Flavobacteriaceae</taxon>
        <taxon>Flavobacterium</taxon>
    </lineage>
</organism>
<gene>
    <name evidence="1" type="ORF">AAEO56_12870</name>
</gene>
<name>A0ABU9HYC1_9FLAO</name>
<proteinExistence type="predicted"/>
<protein>
    <recommendedName>
        <fullName evidence="3">DUF4375 domain-containing protein</fullName>
    </recommendedName>
</protein>
<reference evidence="1 2" key="1">
    <citation type="submission" date="2024-04" db="EMBL/GenBank/DDBJ databases">
        <title>Flavobacterium sp. DGU11 16S ribosomal RNA gene Genome sequencing and assembly.</title>
        <authorList>
            <person name="Park S."/>
        </authorList>
    </citation>
    <scope>NUCLEOTIDE SEQUENCE [LARGE SCALE GENOMIC DNA]</scope>
    <source>
        <strain evidence="1 2">DGU11</strain>
    </source>
</reference>